<dbReference type="KEGG" id="abac:LuPra_00024"/>
<dbReference type="PANTHER" id="PTHR42979:SF1">
    <property type="entry name" value="3-ISOPROPYLMALATE DEHYDROGENASE"/>
    <property type="match status" value="1"/>
</dbReference>
<dbReference type="GO" id="GO:0009098">
    <property type="term" value="P:L-leucine biosynthetic process"/>
    <property type="evidence" value="ECO:0007669"/>
    <property type="project" value="UniProtKB-UniRule"/>
</dbReference>
<evidence type="ECO:0000256" key="4">
    <source>
        <dbReference type="ARBA" id="ARBA00008319"/>
    </source>
</evidence>
<comment type="catalytic activity">
    <reaction evidence="1 18">
        <text>(2R,3S)-3-isopropylmalate + NAD(+) = 4-methyl-2-oxopentanoate + CO2 + NADH</text>
        <dbReference type="Rhea" id="RHEA:32271"/>
        <dbReference type="ChEBI" id="CHEBI:16526"/>
        <dbReference type="ChEBI" id="CHEBI:17865"/>
        <dbReference type="ChEBI" id="CHEBI:35121"/>
        <dbReference type="ChEBI" id="CHEBI:57540"/>
        <dbReference type="ChEBI" id="CHEBI:57945"/>
        <dbReference type="EC" id="1.1.1.85"/>
    </reaction>
</comment>
<evidence type="ECO:0000256" key="5">
    <source>
        <dbReference type="ARBA" id="ARBA00011738"/>
    </source>
</evidence>
<keyword evidence="8 18" id="KW-0432">Leucine biosynthesis</keyword>
<name>A0A143PGH2_LUTPR</name>
<reference evidence="20 21" key="1">
    <citation type="journal article" date="2016" name="Genome Announc.">
        <title>First Complete Genome Sequence of a Subdivision 6 Acidobacterium Strain.</title>
        <authorList>
            <person name="Huang S."/>
            <person name="Vieira S."/>
            <person name="Bunk B."/>
            <person name="Riedel T."/>
            <person name="Sproer C."/>
            <person name="Overmann J."/>
        </authorList>
    </citation>
    <scope>NUCLEOTIDE SEQUENCE [LARGE SCALE GENOMIC DNA]</scope>
    <source>
        <strain evidence="21">DSM 100886 HEG_-6_39</strain>
    </source>
</reference>
<dbReference type="SMART" id="SM01329">
    <property type="entry name" value="Iso_dh"/>
    <property type="match status" value="1"/>
</dbReference>
<evidence type="ECO:0000313" key="20">
    <source>
        <dbReference type="EMBL" id="AMY06864.1"/>
    </source>
</evidence>
<evidence type="ECO:0000256" key="10">
    <source>
        <dbReference type="ARBA" id="ARBA00022723"/>
    </source>
</evidence>
<keyword evidence="21" id="KW-1185">Reference proteome</keyword>
<dbReference type="SUPFAM" id="SSF53659">
    <property type="entry name" value="Isocitrate/Isopropylmalate dehydrogenase-like"/>
    <property type="match status" value="1"/>
</dbReference>
<dbReference type="Gene3D" id="3.40.718.10">
    <property type="entry name" value="Isopropylmalate Dehydrogenase"/>
    <property type="match status" value="1"/>
</dbReference>
<dbReference type="GO" id="GO:0000287">
    <property type="term" value="F:magnesium ion binding"/>
    <property type="evidence" value="ECO:0007669"/>
    <property type="project" value="InterPro"/>
</dbReference>
<dbReference type="PANTHER" id="PTHR42979">
    <property type="entry name" value="3-ISOPROPYLMALATE DEHYDROGENASE"/>
    <property type="match status" value="1"/>
</dbReference>
<keyword evidence="13 18" id="KW-0520">NAD</keyword>
<feature type="domain" description="Isopropylmalate dehydrogenase-like" evidence="19">
    <location>
        <begin position="4"/>
        <end position="349"/>
    </location>
</feature>
<evidence type="ECO:0000256" key="8">
    <source>
        <dbReference type="ARBA" id="ARBA00022430"/>
    </source>
</evidence>
<keyword evidence="12 17" id="KW-0560">Oxidoreductase</keyword>
<sequence>MTRSLVLLPGDGIGPEVVAAAEVVLQAVCRKFSHQVETRSFTIGGAALRAKQSVYPDETRAACTAGEPVLLGAVGDPAFDHLPREQKIETGLLALRFSMGVYANLRPARAWEGLEDATPFKPQRTAGTDLIIVRELLGGLYFGEPRGIASDGQSAYNTMKYSVGEVQRVARVAFLLARSRSKRLLSVDKANVLETSQLWRRTVNAMAAEYPDVALEHQYVDAFAMNLALNPTRYDVVLTENLFGDILSDEAGAVSGSLGLLPSASLGDGGALYEPVHGSAPTLAGRDVANPAGAIGSLALVFRHSWKGEDEARAIESALARTIREGHRTADLVAPGQKATSCSQFARLVAERI</sequence>
<dbReference type="EMBL" id="CP015136">
    <property type="protein sequence ID" value="AMY06864.1"/>
    <property type="molecule type" value="Genomic_DNA"/>
</dbReference>
<evidence type="ECO:0000256" key="15">
    <source>
        <dbReference type="ARBA" id="ARBA00023304"/>
    </source>
</evidence>
<dbReference type="GO" id="GO:0003862">
    <property type="term" value="F:3-isopropylmalate dehydrogenase activity"/>
    <property type="evidence" value="ECO:0007669"/>
    <property type="project" value="UniProtKB-UniRule"/>
</dbReference>
<organism evidence="20 21">
    <name type="scientific">Luteitalea pratensis</name>
    <dbReference type="NCBI Taxonomy" id="1855912"/>
    <lineage>
        <taxon>Bacteria</taxon>
        <taxon>Pseudomonadati</taxon>
        <taxon>Acidobacteriota</taxon>
        <taxon>Vicinamibacteria</taxon>
        <taxon>Vicinamibacterales</taxon>
        <taxon>Vicinamibacteraceae</taxon>
        <taxon>Luteitalea</taxon>
    </lineage>
</organism>
<dbReference type="Pfam" id="PF00180">
    <property type="entry name" value="Iso_dh"/>
    <property type="match status" value="1"/>
</dbReference>
<proteinExistence type="inferred from homology"/>
<dbReference type="RefSeq" id="WP_110168880.1">
    <property type="nucleotide sequence ID" value="NZ_CP015136.1"/>
</dbReference>
<dbReference type="Proteomes" id="UP000076079">
    <property type="component" value="Chromosome"/>
</dbReference>
<evidence type="ECO:0000256" key="17">
    <source>
        <dbReference type="RuleBase" id="RU004443"/>
    </source>
</evidence>
<comment type="cofactor">
    <cofactor evidence="18">
        <name>Mg(2+)</name>
        <dbReference type="ChEBI" id="CHEBI:18420"/>
    </cofactor>
    <cofactor evidence="18">
        <name>Mn(2+)</name>
        <dbReference type="ChEBI" id="CHEBI:29035"/>
    </cofactor>
    <text evidence="18">Binds 1 Mg(2+) or Mn(2+) ion per subunit.</text>
</comment>
<dbReference type="PROSITE" id="PS00470">
    <property type="entry name" value="IDH_IMDH"/>
    <property type="match status" value="1"/>
</dbReference>
<dbReference type="InterPro" id="IPR024084">
    <property type="entry name" value="IsoPropMal-DH-like_dom"/>
</dbReference>
<evidence type="ECO:0000256" key="16">
    <source>
        <dbReference type="NCBIfam" id="TIGR00169"/>
    </source>
</evidence>
<evidence type="ECO:0000256" key="12">
    <source>
        <dbReference type="ARBA" id="ARBA00023002"/>
    </source>
</evidence>
<evidence type="ECO:0000256" key="18">
    <source>
        <dbReference type="RuleBase" id="RU004445"/>
    </source>
</evidence>
<keyword evidence="11" id="KW-0460">Magnesium</keyword>
<evidence type="ECO:0000256" key="14">
    <source>
        <dbReference type="ARBA" id="ARBA00023211"/>
    </source>
</evidence>
<protein>
    <recommendedName>
        <fullName evidence="7 16">3-isopropylmalate dehydrogenase</fullName>
        <ecNumber evidence="6 16">1.1.1.85</ecNumber>
    </recommendedName>
</protein>
<keyword evidence="15 18" id="KW-0100">Branched-chain amino acid biosynthesis</keyword>
<dbReference type="OrthoDB" id="9806254at2"/>
<accession>A0A143PGH2</accession>
<dbReference type="AlphaFoldDB" id="A0A143PGH2"/>
<dbReference type="UniPathway" id="UPA00048">
    <property type="reaction ID" value="UER00072"/>
</dbReference>
<comment type="function">
    <text evidence="18">Catalyzes the oxidation of 3-carboxy-2-hydroxy-4-methylpentanoate (3-isopropylmalate) to 3-carboxy-4-methyl-2-oxopentanoate. The product decarboxylates to 4-methyl-2 oxopentanoate.</text>
</comment>
<comment type="cofactor">
    <cofactor evidence="2">
        <name>Mn(2+)</name>
        <dbReference type="ChEBI" id="CHEBI:29035"/>
    </cofactor>
</comment>
<evidence type="ECO:0000256" key="13">
    <source>
        <dbReference type="ARBA" id="ARBA00023027"/>
    </source>
</evidence>
<keyword evidence="10 18" id="KW-0479">Metal-binding</keyword>
<evidence type="ECO:0000256" key="6">
    <source>
        <dbReference type="ARBA" id="ARBA00013101"/>
    </source>
</evidence>
<evidence type="ECO:0000256" key="7">
    <source>
        <dbReference type="ARBA" id="ARBA00019276"/>
    </source>
</evidence>
<dbReference type="NCBIfam" id="TIGR00169">
    <property type="entry name" value="leuB"/>
    <property type="match status" value="1"/>
</dbReference>
<comment type="subunit">
    <text evidence="5 18">Homodimer.</text>
</comment>
<evidence type="ECO:0000313" key="21">
    <source>
        <dbReference type="Proteomes" id="UP000076079"/>
    </source>
</evidence>
<keyword evidence="9" id="KW-0028">Amino-acid biosynthesis</keyword>
<evidence type="ECO:0000256" key="11">
    <source>
        <dbReference type="ARBA" id="ARBA00022842"/>
    </source>
</evidence>
<dbReference type="GO" id="GO:0005829">
    <property type="term" value="C:cytosol"/>
    <property type="evidence" value="ECO:0007669"/>
    <property type="project" value="TreeGrafter"/>
</dbReference>
<gene>
    <name evidence="20" type="primary">leuB</name>
    <name evidence="20" type="ORF">LuPra_00024</name>
</gene>
<dbReference type="STRING" id="1855912.LuPra_00024"/>
<keyword evidence="14" id="KW-0464">Manganese</keyword>
<reference evidence="21" key="2">
    <citation type="submission" date="2016-04" db="EMBL/GenBank/DDBJ databases">
        <title>First Complete Genome Sequence of a Subdivision 6 Acidobacterium.</title>
        <authorList>
            <person name="Huang S."/>
            <person name="Vieira S."/>
            <person name="Bunk B."/>
            <person name="Riedel T."/>
            <person name="Sproeer C."/>
            <person name="Overmann J."/>
        </authorList>
    </citation>
    <scope>NUCLEOTIDE SEQUENCE [LARGE SCALE GENOMIC DNA]</scope>
    <source>
        <strain evidence="21">DSM 100886 HEG_-6_39</strain>
    </source>
</reference>
<comment type="similarity">
    <text evidence="4">Belongs to the isocitrate and isopropylmalate dehydrogenases family. LeuB type 1 subfamily.</text>
</comment>
<dbReference type="PATRIC" id="fig|1813736.3.peg.23"/>
<dbReference type="EC" id="1.1.1.85" evidence="6 16"/>
<evidence type="ECO:0000259" key="19">
    <source>
        <dbReference type="SMART" id="SM01329"/>
    </source>
</evidence>
<evidence type="ECO:0000256" key="2">
    <source>
        <dbReference type="ARBA" id="ARBA00001936"/>
    </source>
</evidence>
<evidence type="ECO:0000256" key="1">
    <source>
        <dbReference type="ARBA" id="ARBA00000624"/>
    </source>
</evidence>
<evidence type="ECO:0000256" key="3">
    <source>
        <dbReference type="ARBA" id="ARBA00004762"/>
    </source>
</evidence>
<dbReference type="FunFam" id="3.40.718.10:FF:000006">
    <property type="entry name" value="3-isopropylmalate dehydrogenase"/>
    <property type="match status" value="1"/>
</dbReference>
<dbReference type="InterPro" id="IPR004429">
    <property type="entry name" value="Isopropylmalate_DH"/>
</dbReference>
<dbReference type="InterPro" id="IPR019818">
    <property type="entry name" value="IsoCit/isopropylmalate_DH_CS"/>
</dbReference>
<dbReference type="GO" id="GO:0051287">
    <property type="term" value="F:NAD binding"/>
    <property type="evidence" value="ECO:0007669"/>
    <property type="project" value="InterPro"/>
</dbReference>
<evidence type="ECO:0000256" key="9">
    <source>
        <dbReference type="ARBA" id="ARBA00022605"/>
    </source>
</evidence>
<comment type="pathway">
    <text evidence="3 18">Amino-acid biosynthesis; L-leucine biosynthesis; L-leucine from 3-methyl-2-oxobutanoate: step 3/4.</text>
</comment>